<dbReference type="SUPFAM" id="SSF54909">
    <property type="entry name" value="Dimeric alpha+beta barrel"/>
    <property type="match status" value="1"/>
</dbReference>
<evidence type="ECO:0000313" key="1">
    <source>
        <dbReference type="EMBL" id="MDV3459258.1"/>
    </source>
</evidence>
<dbReference type="Gene3D" id="3.30.70.100">
    <property type="match status" value="1"/>
</dbReference>
<protein>
    <submittedName>
        <fullName evidence="1">DUF1428 domain-containing protein</fullName>
    </submittedName>
</protein>
<accession>A0ABU3YCZ0</accession>
<dbReference type="PIRSF" id="PIRSF007028">
    <property type="entry name" value="UCP007028"/>
    <property type="match status" value="1"/>
</dbReference>
<dbReference type="Pfam" id="PF07237">
    <property type="entry name" value="DUF1428"/>
    <property type="match status" value="1"/>
</dbReference>
<gene>
    <name evidence="1" type="ORF">RZN05_19845</name>
</gene>
<dbReference type="Proteomes" id="UP001273531">
    <property type="component" value="Unassembled WGS sequence"/>
</dbReference>
<name>A0ABU3YCZ0_9SPHN</name>
<dbReference type="RefSeq" id="WP_317228575.1">
    <property type="nucleotide sequence ID" value="NZ_JAWJEJ010000002.1"/>
</dbReference>
<comment type="caution">
    <text evidence="1">The sequence shown here is derived from an EMBL/GenBank/DDBJ whole genome shotgun (WGS) entry which is preliminary data.</text>
</comment>
<dbReference type="EMBL" id="JAWJEJ010000002">
    <property type="protein sequence ID" value="MDV3459258.1"/>
    <property type="molecule type" value="Genomic_DNA"/>
</dbReference>
<dbReference type="InterPro" id="IPR009874">
    <property type="entry name" value="DUF1428"/>
</dbReference>
<sequence length="136" mass="15150">MVYASFDSILDQGAGGTPGYVDGFVVAVPDAKKDAYLAMARKAAGMFEKHGALRVVETWAADIPEGKVTDYTRATLREENENVVYSWIEWPDKPTRDATWEKIMADPEMQPGNDMPFDGKRMMWGGFVPILDEKLG</sequence>
<reference evidence="1 2" key="1">
    <citation type="submission" date="2023-10" db="EMBL/GenBank/DDBJ databases">
        <title>Sphingomonas sp. HF-S4 16S ribosomal RNA gene Genome sequencing and assembly.</title>
        <authorList>
            <person name="Lee H."/>
        </authorList>
    </citation>
    <scope>NUCLEOTIDE SEQUENCE [LARGE SCALE GENOMIC DNA]</scope>
    <source>
        <strain evidence="1 2">HF-S4</strain>
    </source>
</reference>
<dbReference type="InterPro" id="IPR011008">
    <property type="entry name" value="Dimeric_a/b-barrel"/>
</dbReference>
<organism evidence="1 2">
    <name type="scientific">Sphingomonas agrestis</name>
    <dbReference type="NCBI Taxonomy" id="3080540"/>
    <lineage>
        <taxon>Bacteria</taxon>
        <taxon>Pseudomonadati</taxon>
        <taxon>Pseudomonadota</taxon>
        <taxon>Alphaproteobacteria</taxon>
        <taxon>Sphingomonadales</taxon>
        <taxon>Sphingomonadaceae</taxon>
        <taxon>Sphingomonas</taxon>
    </lineage>
</organism>
<keyword evidence="2" id="KW-1185">Reference proteome</keyword>
<proteinExistence type="predicted"/>
<evidence type="ECO:0000313" key="2">
    <source>
        <dbReference type="Proteomes" id="UP001273531"/>
    </source>
</evidence>